<comment type="similarity">
    <text evidence="2">Belongs to the class-I aminoacyl-tRNA synthetase family. Glutamate--tRNA ligase type 1 subfamily.</text>
</comment>
<keyword evidence="15" id="KW-1185">Reference proteome</keyword>
<dbReference type="InterPro" id="IPR002109">
    <property type="entry name" value="Glutaredoxin"/>
</dbReference>
<dbReference type="InterPro" id="IPR033910">
    <property type="entry name" value="GluRS_core"/>
</dbReference>
<dbReference type="EC" id="6.1.1.17" evidence="3"/>
<evidence type="ECO:0000259" key="11">
    <source>
        <dbReference type="Pfam" id="PF00462"/>
    </source>
</evidence>
<evidence type="ECO:0000256" key="9">
    <source>
        <dbReference type="ARBA" id="ARBA00030865"/>
    </source>
</evidence>
<dbReference type="PRINTS" id="PR00987">
    <property type="entry name" value="TRNASYNTHGLU"/>
</dbReference>
<dbReference type="CDD" id="cd03419">
    <property type="entry name" value="GRX_GRXh_1_2_like"/>
    <property type="match status" value="1"/>
</dbReference>
<evidence type="ECO:0000256" key="10">
    <source>
        <dbReference type="RuleBase" id="RU363037"/>
    </source>
</evidence>
<dbReference type="Gene3D" id="3.40.30.10">
    <property type="entry name" value="Glutaredoxin"/>
    <property type="match status" value="1"/>
</dbReference>
<evidence type="ECO:0000256" key="5">
    <source>
        <dbReference type="ARBA" id="ARBA00022741"/>
    </source>
</evidence>
<dbReference type="Pfam" id="PF19269">
    <property type="entry name" value="Anticodon_2"/>
    <property type="match status" value="1"/>
</dbReference>
<dbReference type="PROSITE" id="PS00178">
    <property type="entry name" value="AA_TRNA_LIGASE_I"/>
    <property type="match status" value="1"/>
</dbReference>
<feature type="domain" description="Glutamyl/glutaminyl-tRNA synthetase class Ib catalytic" evidence="12">
    <location>
        <begin position="187"/>
        <end position="504"/>
    </location>
</feature>
<keyword evidence="5 10" id="KW-0547">Nucleotide-binding</keyword>
<dbReference type="Pfam" id="PF00462">
    <property type="entry name" value="Glutaredoxin"/>
    <property type="match status" value="1"/>
</dbReference>
<dbReference type="HAMAP" id="MF_00022">
    <property type="entry name" value="Glu_tRNA_synth_type1"/>
    <property type="match status" value="1"/>
</dbReference>
<dbReference type="InterPro" id="IPR014729">
    <property type="entry name" value="Rossmann-like_a/b/a_fold"/>
</dbReference>
<dbReference type="SUPFAM" id="SSF52374">
    <property type="entry name" value="Nucleotidylyl transferase"/>
    <property type="match status" value="1"/>
</dbReference>
<dbReference type="InterPro" id="IPR049940">
    <property type="entry name" value="GluQ/Sye"/>
</dbReference>
<dbReference type="PANTHER" id="PTHR43311:SF2">
    <property type="entry name" value="GLUTAMATE--TRNA LIGASE, MITOCHONDRIAL-RELATED"/>
    <property type="match status" value="1"/>
</dbReference>
<dbReference type="AlphaFoldDB" id="A0AAW1R7G2"/>
<dbReference type="InterPro" id="IPR020751">
    <property type="entry name" value="aa-tRNA-synth_I_codon-bd_sub2"/>
</dbReference>
<name>A0AAW1R7G2_9CHLO</name>
<dbReference type="SUPFAM" id="SSF52833">
    <property type="entry name" value="Thioredoxin-like"/>
    <property type="match status" value="1"/>
</dbReference>
<protein>
    <recommendedName>
        <fullName evidence="3">glutamate--tRNA ligase</fullName>
        <ecNumber evidence="3">6.1.1.17</ecNumber>
    </recommendedName>
    <alternativeName>
        <fullName evidence="9">Glutamyl-tRNA synthetase</fullName>
    </alternativeName>
</protein>
<dbReference type="EMBL" id="JALJOR010000001">
    <property type="protein sequence ID" value="KAK9829694.1"/>
    <property type="molecule type" value="Genomic_DNA"/>
</dbReference>
<reference evidence="14 15" key="1">
    <citation type="journal article" date="2024" name="Nat. Commun.">
        <title>Phylogenomics reveals the evolutionary origins of lichenization in chlorophyte algae.</title>
        <authorList>
            <person name="Puginier C."/>
            <person name="Libourel C."/>
            <person name="Otte J."/>
            <person name="Skaloud P."/>
            <person name="Haon M."/>
            <person name="Grisel S."/>
            <person name="Petersen M."/>
            <person name="Berrin J.G."/>
            <person name="Delaux P.M."/>
            <person name="Dal Grande F."/>
            <person name="Keller J."/>
        </authorList>
    </citation>
    <scope>NUCLEOTIDE SEQUENCE [LARGE SCALE GENOMIC DNA]</scope>
    <source>
        <strain evidence="14 15">SAG 2043</strain>
    </source>
</reference>
<dbReference type="NCBIfam" id="TIGR00464">
    <property type="entry name" value="gltX_bact"/>
    <property type="match status" value="1"/>
</dbReference>
<dbReference type="InterPro" id="IPR001412">
    <property type="entry name" value="aa-tRNA-synth_I_CS"/>
</dbReference>
<dbReference type="PROSITE" id="PS51354">
    <property type="entry name" value="GLUTAREDOXIN_2"/>
    <property type="match status" value="1"/>
</dbReference>
<dbReference type="PANTHER" id="PTHR43311">
    <property type="entry name" value="GLUTAMATE--TRNA LIGASE"/>
    <property type="match status" value="1"/>
</dbReference>
<dbReference type="Pfam" id="PF00749">
    <property type="entry name" value="tRNA-synt_1c"/>
    <property type="match status" value="1"/>
</dbReference>
<dbReference type="FunFam" id="3.40.50.620:FF:000045">
    <property type="entry name" value="Glutamate--tRNA ligase, mitochondrial"/>
    <property type="match status" value="1"/>
</dbReference>
<dbReference type="InterPro" id="IPR020058">
    <property type="entry name" value="Glu/Gln-tRNA-synth_Ib_cat-dom"/>
</dbReference>
<feature type="domain" description="Glutaredoxin" evidence="11">
    <location>
        <begin position="61"/>
        <end position="121"/>
    </location>
</feature>
<evidence type="ECO:0000256" key="1">
    <source>
        <dbReference type="ARBA" id="ARBA00004173"/>
    </source>
</evidence>
<dbReference type="GO" id="GO:0004818">
    <property type="term" value="F:glutamate-tRNA ligase activity"/>
    <property type="evidence" value="ECO:0007669"/>
    <property type="project" value="UniProtKB-EC"/>
</dbReference>
<keyword evidence="4 10" id="KW-0436">Ligase</keyword>
<dbReference type="CDD" id="cd00808">
    <property type="entry name" value="GluRS_core"/>
    <property type="match status" value="1"/>
</dbReference>
<keyword evidence="7 10" id="KW-0648">Protein biosynthesis</keyword>
<keyword evidence="8 10" id="KW-0030">Aminoacyl-tRNA synthetase</keyword>
<dbReference type="SUPFAM" id="SSF48163">
    <property type="entry name" value="An anticodon-binding domain of class I aminoacyl-tRNA synthetases"/>
    <property type="match status" value="1"/>
</dbReference>
<dbReference type="GO" id="GO:0005524">
    <property type="term" value="F:ATP binding"/>
    <property type="evidence" value="ECO:0007669"/>
    <property type="project" value="UniProtKB-KW"/>
</dbReference>
<dbReference type="Gene3D" id="1.10.10.350">
    <property type="match status" value="1"/>
</dbReference>
<evidence type="ECO:0000313" key="14">
    <source>
        <dbReference type="EMBL" id="KAK9829694.1"/>
    </source>
</evidence>
<comment type="subcellular location">
    <subcellularLocation>
        <location evidence="1">Mitochondrion</location>
    </subcellularLocation>
</comment>
<dbReference type="GO" id="GO:0000049">
    <property type="term" value="F:tRNA binding"/>
    <property type="evidence" value="ECO:0007669"/>
    <property type="project" value="InterPro"/>
</dbReference>
<accession>A0AAW1R7G2</accession>
<evidence type="ECO:0000256" key="6">
    <source>
        <dbReference type="ARBA" id="ARBA00022840"/>
    </source>
</evidence>
<dbReference type="GO" id="GO:0006424">
    <property type="term" value="P:glutamyl-tRNA aminoacylation"/>
    <property type="evidence" value="ECO:0007669"/>
    <property type="project" value="InterPro"/>
</dbReference>
<evidence type="ECO:0000256" key="2">
    <source>
        <dbReference type="ARBA" id="ARBA00007894"/>
    </source>
</evidence>
<proteinExistence type="inferred from homology"/>
<dbReference type="InterPro" id="IPR045462">
    <property type="entry name" value="aa-tRNA-synth_I_cd-bd"/>
</dbReference>
<dbReference type="InterPro" id="IPR000924">
    <property type="entry name" value="Glu/Gln-tRNA-synth"/>
</dbReference>
<keyword evidence="6 10" id="KW-0067">ATP-binding</keyword>
<dbReference type="GO" id="GO:0048608">
    <property type="term" value="P:reproductive structure development"/>
    <property type="evidence" value="ECO:0007669"/>
    <property type="project" value="UniProtKB-ARBA"/>
</dbReference>
<feature type="domain" description="Aminoacyl-tRNA synthetase class I anticodon-binding" evidence="13">
    <location>
        <begin position="527"/>
        <end position="657"/>
    </location>
</feature>
<dbReference type="InterPro" id="IPR008925">
    <property type="entry name" value="aa_tRNA-synth_I_cd-bd_sf"/>
</dbReference>
<organism evidence="14 15">
    <name type="scientific">[Myrmecia] bisecta</name>
    <dbReference type="NCBI Taxonomy" id="41462"/>
    <lineage>
        <taxon>Eukaryota</taxon>
        <taxon>Viridiplantae</taxon>
        <taxon>Chlorophyta</taxon>
        <taxon>core chlorophytes</taxon>
        <taxon>Trebouxiophyceae</taxon>
        <taxon>Trebouxiales</taxon>
        <taxon>Trebouxiaceae</taxon>
        <taxon>Myrmecia</taxon>
    </lineage>
</organism>
<dbReference type="GO" id="GO:0009791">
    <property type="term" value="P:post-embryonic development"/>
    <property type="evidence" value="ECO:0007669"/>
    <property type="project" value="UniProtKB-ARBA"/>
</dbReference>
<comment type="caution">
    <text evidence="14">The sequence shown here is derived from an EMBL/GenBank/DDBJ whole genome shotgun (WGS) entry which is preliminary data.</text>
</comment>
<dbReference type="Proteomes" id="UP001489004">
    <property type="component" value="Unassembled WGS sequence"/>
</dbReference>
<evidence type="ECO:0000256" key="8">
    <source>
        <dbReference type="ARBA" id="ARBA00023146"/>
    </source>
</evidence>
<gene>
    <name evidence="14" type="ORF">WJX72_007403</name>
</gene>
<dbReference type="GO" id="GO:0008270">
    <property type="term" value="F:zinc ion binding"/>
    <property type="evidence" value="ECO:0007669"/>
    <property type="project" value="InterPro"/>
</dbReference>
<sequence length="685" mass="75739">MTSTAQVQLNPLEKAVNAFTVLITNSPLHNGKKKFFIARAGEYDEAAVRAKVESLISSNPVVVFSWTFCPFAQKAKGLLSQLGAQYAAVELDKVPDGKALRAELIKMTNRTSVPNVFIGGRSYGGCNDGPGGAGNLYPDCLFGEPLSSERDRLSGTSRRHIHSNVVVASTKTAERAVEVANSHNDKEVRVRFAPSPTGYLHVGGARTALFNWLYASNVGGKLILRVEDTDLSRSTKESENAVLEDLKWLGIKWAEGPDIGGSHGPYRQSERTDIYKKYVNQLVEQGLAYPCFCTDEELAQMKLEAEKKKLPPVYRGKWATASQEEVEAEKAKGTPYCYRFRVPKNELVTIQDLIRGEVSWNTDNLGDFVLLRSNGQPVYNFCVAVDDALMKITHVIRAEEHLPNTLRQVLIYEALGFPTPIFGHVSLILAPDKSKLSKRHGATSVGEFRQEGYLPEAMLNFLALLGWNDGTEQELFTTEELQQKFSLDRITKSAAVFDKTKLSWMNGQILRALPDEQLEPMVAERWLASGLLKRADSPFVKAAAHICKKSLELVTDGEEELRGLLLYPLEDTLASDRAKPVVEDNFKEVAEAVLQAHDSGELASALESGADGFKKWIKAVGKAQGRKGKRLFMPVRIAMTGGMEGPDVGELLALLNMEQDDVADGVKFVRLPQRMEQLLSWVASH</sequence>
<evidence type="ECO:0000256" key="4">
    <source>
        <dbReference type="ARBA" id="ARBA00022598"/>
    </source>
</evidence>
<dbReference type="InterPro" id="IPR036249">
    <property type="entry name" value="Thioredoxin-like_sf"/>
</dbReference>
<evidence type="ECO:0000313" key="15">
    <source>
        <dbReference type="Proteomes" id="UP001489004"/>
    </source>
</evidence>
<evidence type="ECO:0000259" key="13">
    <source>
        <dbReference type="Pfam" id="PF19269"/>
    </source>
</evidence>
<dbReference type="GO" id="GO:0005739">
    <property type="term" value="C:mitochondrion"/>
    <property type="evidence" value="ECO:0007669"/>
    <property type="project" value="UniProtKB-SubCell"/>
</dbReference>
<evidence type="ECO:0000256" key="3">
    <source>
        <dbReference type="ARBA" id="ARBA00012835"/>
    </source>
</evidence>
<dbReference type="InterPro" id="IPR004527">
    <property type="entry name" value="Glu-tRNA-ligase_bac/mito"/>
</dbReference>
<evidence type="ECO:0000259" key="12">
    <source>
        <dbReference type="Pfam" id="PF00749"/>
    </source>
</evidence>
<dbReference type="Gene3D" id="3.40.50.620">
    <property type="entry name" value="HUPs"/>
    <property type="match status" value="1"/>
</dbReference>
<evidence type="ECO:0000256" key="7">
    <source>
        <dbReference type="ARBA" id="ARBA00022917"/>
    </source>
</evidence>